<evidence type="ECO:0000313" key="3">
    <source>
        <dbReference type="EMBL" id="CAI0385340.1"/>
    </source>
</evidence>
<proteinExistence type="predicted"/>
<sequence length="702" mass="80513">MKKKLEAACQGANVKLDDVAMVLDGLLLEYEVVVSPGRCHQLSLTKSVLGPIFEYFKKLIDNVSSEKDALLLRCCTVEEKAGLLLKKLEASEKLKSEYQSRYEDAVKDMNNLSHHYKKRMSEMESNCRSIEDKCSSLLEMLDGVKQESLDWKLKYEESFTNRKDFDDLNYLKEKVSDPRPRDVSSKFSRAGKQAWCPEPKPSANEAQMAFEEARQWKDKYDLAVNEAKDAMEKAEAELKLLADQTKLREGALRVEFSNSLAKKDEEIKDTMLKLEDAERRLNTLTSNLQVGEKRIQAYDLETSNLKLQFKELNDKYEFIKASAQSLENQAQMRLQEKLELEQKYLAESKRLEEIQARCKVAEEEVNVAQARLKEKAEVEQKYLAESKRLEEIQARCKVAEEEVNVAQARLKEKAEVEQKYLAESKRLEEIQARCKVAEEEVNVAQARLKEKAEVEQKYLADLKMLRETHERCKSSTNESATARFEQGQYIIESDLTGKPVTLLEEMLKERNQEIDQWKSKCEQLSSSIQVVDDAVLESERDLTKSFDPESLEAKLHSIEQHLNSENANEDDEMLSEMKFPTPSKRTWSPELPESFASPSQSMASDGGIKTEQQRKRQRTNMSLQKCTSTEVGKESALKVDSEAEDDAESRKPADSVVSYAKLTVARMRQELNDGGFGAELLKLKSKQKKDVYALYKKHVLKN</sequence>
<accession>A0AAV0HMC5</accession>
<comment type="caution">
    <text evidence="3">The sequence shown here is derived from an EMBL/GenBank/DDBJ whole genome shotgun (WGS) entry which is preliminary data.</text>
</comment>
<dbReference type="EMBL" id="CAMGYJ010000002">
    <property type="protein sequence ID" value="CAI0385340.1"/>
    <property type="molecule type" value="Genomic_DNA"/>
</dbReference>
<feature type="region of interest" description="Disordered" evidence="2">
    <location>
        <begin position="580"/>
        <end position="655"/>
    </location>
</feature>
<feature type="region of interest" description="Disordered" evidence="2">
    <location>
        <begin position="181"/>
        <end position="202"/>
    </location>
</feature>
<evidence type="ECO:0000256" key="1">
    <source>
        <dbReference type="SAM" id="Coils"/>
    </source>
</evidence>
<dbReference type="GO" id="GO:0005525">
    <property type="term" value="F:GTP binding"/>
    <property type="evidence" value="ECO:0007669"/>
    <property type="project" value="InterPro"/>
</dbReference>
<reference evidence="3" key="1">
    <citation type="submission" date="2022-08" db="EMBL/GenBank/DDBJ databases">
        <authorList>
            <person name="Gutierrez-Valencia J."/>
        </authorList>
    </citation>
    <scope>NUCLEOTIDE SEQUENCE</scope>
</reference>
<dbReference type="Proteomes" id="UP001154282">
    <property type="component" value="Unassembled WGS sequence"/>
</dbReference>
<feature type="coiled-coil region" evidence="1">
    <location>
        <begin position="500"/>
        <end position="527"/>
    </location>
</feature>
<feature type="compositionally biased region" description="Basic and acidic residues" evidence="2">
    <location>
        <begin position="631"/>
        <end position="641"/>
    </location>
</feature>
<evidence type="ECO:0000313" key="4">
    <source>
        <dbReference type="Proteomes" id="UP001154282"/>
    </source>
</evidence>
<dbReference type="SUPFAM" id="SSF48340">
    <property type="entry name" value="Interferon-induced guanylate-binding protein 1 (GBP1), C-terminal domain"/>
    <property type="match status" value="1"/>
</dbReference>
<organism evidence="3 4">
    <name type="scientific">Linum tenue</name>
    <dbReference type="NCBI Taxonomy" id="586396"/>
    <lineage>
        <taxon>Eukaryota</taxon>
        <taxon>Viridiplantae</taxon>
        <taxon>Streptophyta</taxon>
        <taxon>Embryophyta</taxon>
        <taxon>Tracheophyta</taxon>
        <taxon>Spermatophyta</taxon>
        <taxon>Magnoliopsida</taxon>
        <taxon>eudicotyledons</taxon>
        <taxon>Gunneridae</taxon>
        <taxon>Pentapetalae</taxon>
        <taxon>rosids</taxon>
        <taxon>fabids</taxon>
        <taxon>Malpighiales</taxon>
        <taxon>Linaceae</taxon>
        <taxon>Linum</taxon>
    </lineage>
</organism>
<feature type="coiled-coil region" evidence="1">
    <location>
        <begin position="213"/>
        <end position="454"/>
    </location>
</feature>
<dbReference type="AlphaFoldDB" id="A0AAV0HMC5"/>
<keyword evidence="4" id="KW-1185">Reference proteome</keyword>
<protein>
    <submittedName>
        <fullName evidence="3">Uncharacterized protein</fullName>
    </submittedName>
</protein>
<dbReference type="GO" id="GO:0003924">
    <property type="term" value="F:GTPase activity"/>
    <property type="evidence" value="ECO:0007669"/>
    <property type="project" value="InterPro"/>
</dbReference>
<gene>
    <name evidence="3" type="ORF">LITE_LOCUS4756</name>
</gene>
<dbReference type="InterPro" id="IPR036543">
    <property type="entry name" value="Guanylate-bd_C_sf"/>
</dbReference>
<name>A0AAV0HMC5_9ROSI</name>
<keyword evidence="1" id="KW-0175">Coiled coil</keyword>
<evidence type="ECO:0000256" key="2">
    <source>
        <dbReference type="SAM" id="MobiDB-lite"/>
    </source>
</evidence>
<feature type="compositionally biased region" description="Polar residues" evidence="2">
    <location>
        <begin position="619"/>
        <end position="630"/>
    </location>
</feature>